<sequence length="166" mass="18421">HGLCPGPLQGGHMGGCHASASITIRGRSMQRLSAVTAALYHILSLMQIMFAGDCEGASLMACGLSITNTSQCGYNFDAEQVGQEILSNLHSDREKIQKARERKESMRFGERLWRDTERGVERRNDSERDVFWEKVGPIPQVPHLLPCTTCILGSHNLHRTNSGCQR</sequence>
<dbReference type="Proteomes" id="UP001228049">
    <property type="component" value="Unassembled WGS sequence"/>
</dbReference>
<feature type="non-terminal residue" evidence="1">
    <location>
        <position position="166"/>
    </location>
</feature>
<evidence type="ECO:0000313" key="2">
    <source>
        <dbReference type="Proteomes" id="UP001228049"/>
    </source>
</evidence>
<protein>
    <submittedName>
        <fullName evidence="1">Vesicle transport through interaction with t-SNAREs like 1A</fullName>
    </submittedName>
</protein>
<dbReference type="EMBL" id="JASDAP010000024">
    <property type="protein sequence ID" value="KAK1881265.1"/>
    <property type="molecule type" value="Genomic_DNA"/>
</dbReference>
<dbReference type="Gene3D" id="1.20.5.110">
    <property type="match status" value="1"/>
</dbReference>
<proteinExistence type="predicted"/>
<comment type="caution">
    <text evidence="1">The sequence shown here is derived from an EMBL/GenBank/DDBJ whole genome shotgun (WGS) entry which is preliminary data.</text>
</comment>
<organism evidence="1 2">
    <name type="scientific">Dissostichus eleginoides</name>
    <name type="common">Patagonian toothfish</name>
    <name type="synonym">Dissostichus amissus</name>
    <dbReference type="NCBI Taxonomy" id="100907"/>
    <lineage>
        <taxon>Eukaryota</taxon>
        <taxon>Metazoa</taxon>
        <taxon>Chordata</taxon>
        <taxon>Craniata</taxon>
        <taxon>Vertebrata</taxon>
        <taxon>Euteleostomi</taxon>
        <taxon>Actinopterygii</taxon>
        <taxon>Neopterygii</taxon>
        <taxon>Teleostei</taxon>
        <taxon>Neoteleostei</taxon>
        <taxon>Acanthomorphata</taxon>
        <taxon>Eupercaria</taxon>
        <taxon>Perciformes</taxon>
        <taxon>Notothenioidei</taxon>
        <taxon>Nototheniidae</taxon>
        <taxon>Dissostichus</taxon>
    </lineage>
</organism>
<gene>
    <name evidence="1" type="ORF">KUDE01_024431</name>
</gene>
<name>A0AAD9BCI4_DISEL</name>
<feature type="non-terminal residue" evidence="1">
    <location>
        <position position="1"/>
    </location>
</feature>
<dbReference type="AlphaFoldDB" id="A0AAD9BCI4"/>
<accession>A0AAD9BCI4</accession>
<evidence type="ECO:0000313" key="1">
    <source>
        <dbReference type="EMBL" id="KAK1881265.1"/>
    </source>
</evidence>
<keyword evidence="2" id="KW-1185">Reference proteome</keyword>
<reference evidence="1" key="1">
    <citation type="submission" date="2023-04" db="EMBL/GenBank/DDBJ databases">
        <title>Chromosome-level genome of Chaenocephalus aceratus.</title>
        <authorList>
            <person name="Park H."/>
        </authorList>
    </citation>
    <scope>NUCLEOTIDE SEQUENCE</scope>
    <source>
        <strain evidence="1">DE</strain>
        <tissue evidence="1">Muscle</tissue>
    </source>
</reference>